<dbReference type="Gene3D" id="3.40.30.10">
    <property type="entry name" value="Glutaredoxin"/>
    <property type="match status" value="1"/>
</dbReference>
<dbReference type="EMBL" id="QBLH01001083">
    <property type="protein sequence ID" value="TGZ53224.1"/>
    <property type="molecule type" value="Genomic_DNA"/>
</dbReference>
<protein>
    <submittedName>
        <fullName evidence="1">Uncharacterized protein</fullName>
    </submittedName>
</protein>
<dbReference type="AlphaFoldDB" id="A0A4V3SBK1"/>
<reference evidence="1 2" key="1">
    <citation type="journal article" date="2019" name="Philos. Trans. R. Soc. Lond., B, Biol. Sci.">
        <title>Ant behaviour and brain gene expression of defending hosts depend on the ecological success of the intruding social parasite.</title>
        <authorList>
            <person name="Kaur R."/>
            <person name="Stoldt M."/>
            <person name="Jongepier E."/>
            <person name="Feldmeyer B."/>
            <person name="Menzel F."/>
            <person name="Bornberg-Bauer E."/>
            <person name="Foitzik S."/>
        </authorList>
    </citation>
    <scope>NUCLEOTIDE SEQUENCE [LARGE SCALE GENOMIC DNA]</scope>
    <source>
        <tissue evidence="1">Whole body</tissue>
    </source>
</reference>
<gene>
    <name evidence="1" type="ORF">DBV15_01567</name>
</gene>
<evidence type="ECO:0000313" key="1">
    <source>
        <dbReference type="EMBL" id="TGZ53224.1"/>
    </source>
</evidence>
<dbReference type="Proteomes" id="UP000310200">
    <property type="component" value="Unassembled WGS sequence"/>
</dbReference>
<evidence type="ECO:0000313" key="2">
    <source>
        <dbReference type="Proteomes" id="UP000310200"/>
    </source>
</evidence>
<keyword evidence="2" id="KW-1185">Reference proteome</keyword>
<proteinExistence type="predicted"/>
<accession>A0A4V3SBK1</accession>
<name>A0A4V3SBK1_9HYME</name>
<organism evidence="1 2">
    <name type="scientific">Temnothorax longispinosus</name>
    <dbReference type="NCBI Taxonomy" id="300112"/>
    <lineage>
        <taxon>Eukaryota</taxon>
        <taxon>Metazoa</taxon>
        <taxon>Ecdysozoa</taxon>
        <taxon>Arthropoda</taxon>
        <taxon>Hexapoda</taxon>
        <taxon>Insecta</taxon>
        <taxon>Pterygota</taxon>
        <taxon>Neoptera</taxon>
        <taxon>Endopterygota</taxon>
        <taxon>Hymenoptera</taxon>
        <taxon>Apocrita</taxon>
        <taxon>Aculeata</taxon>
        <taxon>Formicoidea</taxon>
        <taxon>Formicidae</taxon>
        <taxon>Myrmicinae</taxon>
        <taxon>Temnothorax</taxon>
    </lineage>
</organism>
<sequence>MFTEKKEEKAMEQSERAVQLSFIFPNLHHYVYNMFESYKKAEKGCKRMRIPYALFKNVYIYNISCHVFSLIRKIRKYACLMINCVINMPSYKLISFSIGGSTALAEPIRFLFIYAGIQFDDERYNSKDWIL</sequence>
<comment type="caution">
    <text evidence="1">The sequence shown here is derived from an EMBL/GenBank/DDBJ whole genome shotgun (WGS) entry which is preliminary data.</text>
</comment>